<dbReference type="Gene3D" id="2.60.40.10">
    <property type="entry name" value="Immunoglobulins"/>
    <property type="match status" value="9"/>
</dbReference>
<feature type="domain" description="IPT/TIG" evidence="2">
    <location>
        <begin position="275"/>
        <end position="359"/>
    </location>
</feature>
<feature type="domain" description="IPT/TIG" evidence="2">
    <location>
        <begin position="708"/>
        <end position="782"/>
    </location>
</feature>
<feature type="domain" description="IPT/TIG" evidence="2">
    <location>
        <begin position="534"/>
        <end position="618"/>
    </location>
</feature>
<gene>
    <name evidence="3" type="ORF">ACD661_16865</name>
</gene>
<dbReference type="SMART" id="SM00429">
    <property type="entry name" value="IPT"/>
    <property type="match status" value="9"/>
</dbReference>
<dbReference type="CDD" id="cd00603">
    <property type="entry name" value="IPT_PCSR"/>
    <property type="match status" value="1"/>
</dbReference>
<feature type="non-terminal residue" evidence="3">
    <location>
        <position position="783"/>
    </location>
</feature>
<dbReference type="InterPro" id="IPR014756">
    <property type="entry name" value="Ig_E-set"/>
</dbReference>
<feature type="domain" description="IPT/TIG" evidence="2">
    <location>
        <begin position="101"/>
        <end position="185"/>
    </location>
</feature>
<evidence type="ECO:0000259" key="2">
    <source>
        <dbReference type="SMART" id="SM00429"/>
    </source>
</evidence>
<dbReference type="Pfam" id="PF01833">
    <property type="entry name" value="TIG"/>
    <property type="match status" value="9"/>
</dbReference>
<name>A0ABW8DF91_9GAMM</name>
<feature type="domain" description="IPT/TIG" evidence="2">
    <location>
        <begin position="14"/>
        <end position="98"/>
    </location>
</feature>
<keyword evidence="1" id="KW-0732">Signal</keyword>
<protein>
    <submittedName>
        <fullName evidence="3">Beta strand repeat-containing protein</fullName>
    </submittedName>
</protein>
<dbReference type="EMBL" id="JBGORX010000022">
    <property type="protein sequence ID" value="MFJ1270224.1"/>
    <property type="molecule type" value="Genomic_DNA"/>
</dbReference>
<evidence type="ECO:0000256" key="1">
    <source>
        <dbReference type="ARBA" id="ARBA00022729"/>
    </source>
</evidence>
<organism evidence="3 4">
    <name type="scientific">Legionella lytica</name>
    <dbReference type="NCBI Taxonomy" id="96232"/>
    <lineage>
        <taxon>Bacteria</taxon>
        <taxon>Pseudomonadati</taxon>
        <taxon>Pseudomonadota</taxon>
        <taxon>Gammaproteobacteria</taxon>
        <taxon>Legionellales</taxon>
        <taxon>Legionellaceae</taxon>
        <taxon>Legionella</taxon>
    </lineage>
</organism>
<feature type="domain" description="IPT/TIG" evidence="2">
    <location>
        <begin position="449"/>
        <end position="531"/>
    </location>
</feature>
<dbReference type="CDD" id="cd00102">
    <property type="entry name" value="IPT"/>
    <property type="match status" value="7"/>
</dbReference>
<keyword evidence="4" id="KW-1185">Reference proteome</keyword>
<dbReference type="SUPFAM" id="SSF81296">
    <property type="entry name" value="E set domains"/>
    <property type="match status" value="9"/>
</dbReference>
<evidence type="ECO:0000313" key="4">
    <source>
        <dbReference type="Proteomes" id="UP001615550"/>
    </source>
</evidence>
<proteinExistence type="predicted"/>
<dbReference type="InterPro" id="IPR052387">
    <property type="entry name" value="Fibrocystin"/>
</dbReference>
<feature type="non-terminal residue" evidence="3">
    <location>
        <position position="1"/>
    </location>
</feature>
<evidence type="ECO:0000313" key="3">
    <source>
        <dbReference type="EMBL" id="MFJ1270224.1"/>
    </source>
</evidence>
<reference evidence="3 4" key="1">
    <citation type="submission" date="2024-08" db="EMBL/GenBank/DDBJ databases">
        <title>Draft Genome Sequence of Legionella lytica strain DSB2004, Isolated From a Fire Sprinkler System.</title>
        <authorList>
            <person name="Everhart A.D."/>
            <person name="Kidane D.T."/>
            <person name="Farone A.L."/>
            <person name="Farone M.B."/>
        </authorList>
    </citation>
    <scope>NUCLEOTIDE SEQUENCE [LARGE SCALE GENOMIC DNA]</scope>
    <source>
        <strain evidence="3 4">DSB2004</strain>
    </source>
</reference>
<feature type="domain" description="IPT/TIG" evidence="2">
    <location>
        <begin position="621"/>
        <end position="705"/>
    </location>
</feature>
<accession>A0ABW8DF91</accession>
<dbReference type="RefSeq" id="WP_400189003.1">
    <property type="nucleotide sequence ID" value="NZ_JBGORX010000022.1"/>
</dbReference>
<sequence>NATLVGGFTYQAIAPSITSISPNTSTVAGGVMATVTGTNFVPGTLVMIGGVTASNITVVNATTITLVVPAYVSGSLVKNVVVNNGVAIATLAAAFTYTAVGPTVTSVLPQVGPLAGGTLISISGSGFTPDTTVSVGGIPATSVMVNNSQVLTAVTPAYVSGSLTVDLVVSNSVSNATLSNAFTYQALAPTLESITPNSGSAAGGTTVNVTGSGFVPGTTLSIGGVAATNINITNVTTLSATIPAYVSGSLVKDVTLNNGIGSATLSGGYTYIPNAPTLSSITPNTGSVNGGTVVTLTGTGFTLNSTASFGGIAATSVSFISPTSMTATVPAYISGSLDVDVVVNNGTSNATLADGFTYLATTPVISSVTPNTGSVQGGTLLTISGSGFVPGTTVMLGDVAASSVIVLNATTLTVVTPAYVSGSLIKDVTVTNSAGNYILHSGFTYIGVAPVLSSINPTSGSVTGGTTVTITGTGFIPGTTVSFGGVAATDVQVINPTTLTTVTPAHAAGAVDVVVNNGVGSTTSTGAYTYVANAPVLSAISPATGSLNGGISVTLTGTGLTGMTAVSFGGVSATNVVVANDTTMTAIVPAYISGPLVVDVLVSNGSTNATLVAGFNYQSVAPSIATISPSSSSIAGGVTATISGSGFVPGTTVTIGGVTASAITVVNSTTLTLTVPAYVSGALIADVVVNNGTGSATLAGGFTYVVGTPTLTGLSPSTGSIEGGTLVTVTGTGFAPGTTVSFGGVAATNVNVNSATSLTAVTPAYVSGSLTVDVMVNNGVSNA</sequence>
<dbReference type="PANTHER" id="PTHR46769">
    <property type="entry name" value="POLYCYSTIC KIDNEY AND HEPATIC DISEASE 1 (AUTOSOMAL RECESSIVE)-LIKE 1"/>
    <property type="match status" value="1"/>
</dbReference>
<feature type="domain" description="IPT/TIG" evidence="2">
    <location>
        <begin position="188"/>
        <end position="272"/>
    </location>
</feature>
<feature type="domain" description="IPT/TIG" evidence="2">
    <location>
        <begin position="362"/>
        <end position="446"/>
    </location>
</feature>
<dbReference type="PANTHER" id="PTHR46769:SF2">
    <property type="entry name" value="FIBROCYSTIN-L ISOFORM 2 PRECURSOR-RELATED"/>
    <property type="match status" value="1"/>
</dbReference>
<dbReference type="Proteomes" id="UP001615550">
    <property type="component" value="Unassembled WGS sequence"/>
</dbReference>
<dbReference type="InterPro" id="IPR002909">
    <property type="entry name" value="IPT_dom"/>
</dbReference>
<dbReference type="InterPro" id="IPR013783">
    <property type="entry name" value="Ig-like_fold"/>
</dbReference>
<comment type="caution">
    <text evidence="3">The sequence shown here is derived from an EMBL/GenBank/DDBJ whole genome shotgun (WGS) entry which is preliminary data.</text>
</comment>